<sequence length="116" mass="13303">MNDKQKGIIIVFSVCIISIGLAVYSRYFYKAPYPYVYCNNQYFYVAGGYIKEAQLDTLITEVKNNTEKKKHNENGDSNVLEIGARVYKMKDAPNYESIAVENDGYFSIAYPIVEKE</sequence>
<keyword evidence="1" id="KW-0472">Membrane</keyword>
<keyword evidence="1" id="KW-0812">Transmembrane</keyword>
<comment type="caution">
    <text evidence="2">The sequence shown here is derived from an EMBL/GenBank/DDBJ whole genome shotgun (WGS) entry which is preliminary data.</text>
</comment>
<evidence type="ECO:0000313" key="3">
    <source>
        <dbReference type="Proteomes" id="UP000482209"/>
    </source>
</evidence>
<proteinExistence type="predicted"/>
<evidence type="ECO:0000313" key="2">
    <source>
        <dbReference type="EMBL" id="MSS64825.1"/>
    </source>
</evidence>
<name>A0A6L5Y174_9FIRM</name>
<reference evidence="2 3" key="1">
    <citation type="submission" date="2019-08" db="EMBL/GenBank/DDBJ databases">
        <title>In-depth cultivation of the pig gut microbiome towards novel bacterial diversity and tailored functional studies.</title>
        <authorList>
            <person name="Wylensek D."/>
            <person name="Hitch T.C.A."/>
            <person name="Clavel T."/>
        </authorList>
    </citation>
    <scope>NUCLEOTIDE SEQUENCE [LARGE SCALE GENOMIC DNA]</scope>
    <source>
        <strain evidence="2 3">WCA-693-APC-MOT-I</strain>
    </source>
</reference>
<dbReference type="AlphaFoldDB" id="A0A6L5Y174"/>
<gene>
    <name evidence="2" type="ORF">FYJ58_13260</name>
</gene>
<keyword evidence="3" id="KW-1185">Reference proteome</keyword>
<dbReference type="EMBL" id="VUMT01000031">
    <property type="protein sequence ID" value="MSS64825.1"/>
    <property type="molecule type" value="Genomic_DNA"/>
</dbReference>
<evidence type="ECO:0000256" key="1">
    <source>
        <dbReference type="SAM" id="Phobius"/>
    </source>
</evidence>
<dbReference type="Proteomes" id="UP000482209">
    <property type="component" value="Unassembled WGS sequence"/>
</dbReference>
<dbReference type="RefSeq" id="WP_154520210.1">
    <property type="nucleotide sequence ID" value="NZ_VUMT01000031.1"/>
</dbReference>
<keyword evidence="1" id="KW-1133">Transmembrane helix</keyword>
<accession>A0A6L5Y174</accession>
<organism evidence="2 3">
    <name type="scientific">Velocimicrobium porci</name>
    <dbReference type="NCBI Taxonomy" id="2606634"/>
    <lineage>
        <taxon>Bacteria</taxon>
        <taxon>Bacillati</taxon>
        <taxon>Bacillota</taxon>
        <taxon>Clostridia</taxon>
        <taxon>Lachnospirales</taxon>
        <taxon>Lachnospiraceae</taxon>
        <taxon>Velocimicrobium</taxon>
    </lineage>
</organism>
<protein>
    <submittedName>
        <fullName evidence="2">Uncharacterized protein</fullName>
    </submittedName>
</protein>
<feature type="transmembrane region" description="Helical" evidence="1">
    <location>
        <begin position="7"/>
        <end position="29"/>
    </location>
</feature>